<reference evidence="5" key="2">
    <citation type="submission" date="2013-04" db="UniProtKB">
        <authorList>
            <consortium name="EnsemblPlants"/>
        </authorList>
    </citation>
    <scope>IDENTIFICATION</scope>
</reference>
<keyword evidence="3" id="KW-0063">Aspartyl esterase</keyword>
<dbReference type="InterPro" id="IPR000070">
    <property type="entry name" value="Pectinesterase_cat"/>
</dbReference>
<dbReference type="Proteomes" id="UP000006038">
    <property type="component" value="Chromosome 12"/>
</dbReference>
<dbReference type="HOGENOM" id="CLU_2065101_0_0_1"/>
<sequence>MDALPETYSGRYVIYVKEGVYEETVNITNRMANITMYSDGSKTSIITGSKSIAIEVRVLVCASPRRSKVFLCVHVMRLGITNTAGEEKQQVLVLWVKSDWSIFFNCRIEGKHVVRVGGE</sequence>
<dbReference type="AlphaFoldDB" id="J3NCD8"/>
<dbReference type="InterPro" id="IPR011050">
    <property type="entry name" value="Pectin_lyase_fold/virulence"/>
</dbReference>
<dbReference type="STRING" id="4533.J3NCD8"/>
<dbReference type="PANTHER" id="PTHR31707">
    <property type="entry name" value="PECTINESTERASE"/>
    <property type="match status" value="1"/>
</dbReference>
<accession>J3NCD8</accession>
<dbReference type="InterPro" id="IPR012334">
    <property type="entry name" value="Pectin_lyas_fold"/>
</dbReference>
<evidence type="ECO:0000256" key="1">
    <source>
        <dbReference type="ARBA" id="ARBA00005184"/>
    </source>
</evidence>
<dbReference type="Gramene" id="OB12G16460.1">
    <property type="protein sequence ID" value="OB12G16460.1"/>
    <property type="gene ID" value="OB12G16460"/>
</dbReference>
<dbReference type="GO" id="GO:0045490">
    <property type="term" value="P:pectin catabolic process"/>
    <property type="evidence" value="ECO:0007669"/>
    <property type="project" value="UniProtKB-UniPathway"/>
</dbReference>
<keyword evidence="6" id="KW-1185">Reference proteome</keyword>
<comment type="pathway">
    <text evidence="1">Glycan metabolism; pectin degradation; 2-dehydro-3-deoxy-D-gluconate from pectin: step 1/5.</text>
</comment>
<dbReference type="EnsemblPlants" id="OB12G16460.1">
    <property type="protein sequence ID" value="OB12G16460.1"/>
    <property type="gene ID" value="OB12G16460"/>
</dbReference>
<evidence type="ECO:0000259" key="4">
    <source>
        <dbReference type="Pfam" id="PF01095"/>
    </source>
</evidence>
<dbReference type="GO" id="GO:0030599">
    <property type="term" value="F:pectinesterase activity"/>
    <property type="evidence" value="ECO:0007669"/>
    <property type="project" value="InterPro"/>
</dbReference>
<evidence type="ECO:0000313" key="5">
    <source>
        <dbReference type="EnsemblPlants" id="OB12G16460.1"/>
    </source>
</evidence>
<feature type="domain" description="Pectinesterase catalytic" evidence="4">
    <location>
        <begin position="2"/>
        <end position="110"/>
    </location>
</feature>
<dbReference type="GO" id="GO:0042545">
    <property type="term" value="P:cell wall modification"/>
    <property type="evidence" value="ECO:0007669"/>
    <property type="project" value="InterPro"/>
</dbReference>
<proteinExistence type="predicted"/>
<name>J3NCD8_ORYBR</name>
<reference evidence="5" key="1">
    <citation type="journal article" date="2013" name="Nat. Commun.">
        <title>Whole-genome sequencing of Oryza brachyantha reveals mechanisms underlying Oryza genome evolution.</title>
        <authorList>
            <person name="Chen J."/>
            <person name="Huang Q."/>
            <person name="Gao D."/>
            <person name="Wang J."/>
            <person name="Lang Y."/>
            <person name="Liu T."/>
            <person name="Li B."/>
            <person name="Bai Z."/>
            <person name="Luis Goicoechea J."/>
            <person name="Liang C."/>
            <person name="Chen C."/>
            <person name="Zhang W."/>
            <person name="Sun S."/>
            <person name="Liao Y."/>
            <person name="Zhang X."/>
            <person name="Yang L."/>
            <person name="Song C."/>
            <person name="Wang M."/>
            <person name="Shi J."/>
            <person name="Liu G."/>
            <person name="Liu J."/>
            <person name="Zhou H."/>
            <person name="Zhou W."/>
            <person name="Yu Q."/>
            <person name="An N."/>
            <person name="Chen Y."/>
            <person name="Cai Q."/>
            <person name="Wang B."/>
            <person name="Liu B."/>
            <person name="Min J."/>
            <person name="Huang Y."/>
            <person name="Wu H."/>
            <person name="Li Z."/>
            <person name="Zhang Y."/>
            <person name="Yin Y."/>
            <person name="Song W."/>
            <person name="Jiang J."/>
            <person name="Jackson S.A."/>
            <person name="Wing R.A."/>
            <person name="Wang J."/>
            <person name="Chen M."/>
        </authorList>
    </citation>
    <scope>NUCLEOTIDE SEQUENCE [LARGE SCALE GENOMIC DNA]</scope>
    <source>
        <strain evidence="5">cv. IRGC 101232</strain>
    </source>
</reference>
<evidence type="ECO:0000256" key="3">
    <source>
        <dbReference type="ARBA" id="ARBA00023085"/>
    </source>
</evidence>
<protein>
    <submittedName>
        <fullName evidence="5">Pectinesterase</fullName>
    </submittedName>
</protein>
<evidence type="ECO:0000256" key="2">
    <source>
        <dbReference type="ARBA" id="ARBA00022801"/>
    </source>
</evidence>
<evidence type="ECO:0000313" key="6">
    <source>
        <dbReference type="Proteomes" id="UP000006038"/>
    </source>
</evidence>
<keyword evidence="2" id="KW-0378">Hydrolase</keyword>
<dbReference type="UniPathway" id="UPA00545">
    <property type="reaction ID" value="UER00823"/>
</dbReference>
<dbReference type="Gene3D" id="2.160.20.10">
    <property type="entry name" value="Single-stranded right-handed beta-helix, Pectin lyase-like"/>
    <property type="match status" value="1"/>
</dbReference>
<organism evidence="5">
    <name type="scientific">Oryza brachyantha</name>
    <name type="common">malo sina</name>
    <dbReference type="NCBI Taxonomy" id="4533"/>
    <lineage>
        <taxon>Eukaryota</taxon>
        <taxon>Viridiplantae</taxon>
        <taxon>Streptophyta</taxon>
        <taxon>Embryophyta</taxon>
        <taxon>Tracheophyta</taxon>
        <taxon>Spermatophyta</taxon>
        <taxon>Magnoliopsida</taxon>
        <taxon>Liliopsida</taxon>
        <taxon>Poales</taxon>
        <taxon>Poaceae</taxon>
        <taxon>BOP clade</taxon>
        <taxon>Oryzoideae</taxon>
        <taxon>Oryzeae</taxon>
        <taxon>Oryzinae</taxon>
        <taxon>Oryza</taxon>
    </lineage>
</organism>
<dbReference type="eggNOG" id="ENOG502QVHM">
    <property type="taxonomic scope" value="Eukaryota"/>
</dbReference>
<dbReference type="SUPFAM" id="SSF51126">
    <property type="entry name" value="Pectin lyase-like"/>
    <property type="match status" value="1"/>
</dbReference>
<dbReference type="Pfam" id="PF01095">
    <property type="entry name" value="Pectinesterase"/>
    <property type="match status" value="1"/>
</dbReference>